<dbReference type="Gene3D" id="3.40.190.290">
    <property type="match status" value="1"/>
</dbReference>
<dbReference type="STRING" id="68895.RR42_m0235"/>
<keyword evidence="7" id="KW-1185">Reference proteome</keyword>
<protein>
    <submittedName>
        <fullName evidence="6">Transcriptional regulator, LysR family</fullName>
    </submittedName>
</protein>
<dbReference type="GO" id="GO:0006351">
    <property type="term" value="P:DNA-templated transcription"/>
    <property type="evidence" value="ECO:0007669"/>
    <property type="project" value="TreeGrafter"/>
</dbReference>
<proteinExistence type="inferred from homology"/>
<dbReference type="FunFam" id="1.10.10.10:FF:000001">
    <property type="entry name" value="LysR family transcriptional regulator"/>
    <property type="match status" value="1"/>
</dbReference>
<feature type="domain" description="HTH lysR-type" evidence="5">
    <location>
        <begin position="1"/>
        <end position="61"/>
    </location>
</feature>
<sequence>MPVAQLNAMAVFARVVECGSFSAAARELGMTPSAVSRHVTRLEAAIGASLLQRTTRAFTLTELGQAVHAACARMVAAAQEVSTLASDHGGEPHGVLRVSAPVVFGQAWLAPRLPALLDRFPALDLQLTLADRLVDLVEEGVDVAIRIARELAPGLAARPIRAVRYRLVAAPGWLARHGTPAEPAALAGHRCLYLGYGAFGERWSLRRKRDGQTVALRIPPKVTLNNSAAIVAMAQAGGGIGLVPDFSAAAALASGSLVPVLDEWEVLEPYVGTAFAVYTPTRHLAPKVRAFIDYLVAQAALETSG</sequence>
<evidence type="ECO:0000256" key="2">
    <source>
        <dbReference type="ARBA" id="ARBA00023015"/>
    </source>
</evidence>
<gene>
    <name evidence="6" type="ORF">RR42_m0235</name>
</gene>
<dbReference type="CDD" id="cd08422">
    <property type="entry name" value="PBP2_CrgA_like"/>
    <property type="match status" value="1"/>
</dbReference>
<keyword evidence="3" id="KW-0238">DNA-binding</keyword>
<organism evidence="6 7">
    <name type="scientific">Cupriavidus basilensis</name>
    <dbReference type="NCBI Taxonomy" id="68895"/>
    <lineage>
        <taxon>Bacteria</taxon>
        <taxon>Pseudomonadati</taxon>
        <taxon>Pseudomonadota</taxon>
        <taxon>Betaproteobacteria</taxon>
        <taxon>Burkholderiales</taxon>
        <taxon>Burkholderiaceae</taxon>
        <taxon>Cupriavidus</taxon>
    </lineage>
</organism>
<dbReference type="InterPro" id="IPR058163">
    <property type="entry name" value="LysR-type_TF_proteobact-type"/>
</dbReference>
<dbReference type="Pfam" id="PF00126">
    <property type="entry name" value="HTH_1"/>
    <property type="match status" value="1"/>
</dbReference>
<dbReference type="Gene3D" id="1.10.10.10">
    <property type="entry name" value="Winged helix-like DNA-binding domain superfamily/Winged helix DNA-binding domain"/>
    <property type="match status" value="1"/>
</dbReference>
<evidence type="ECO:0000256" key="4">
    <source>
        <dbReference type="ARBA" id="ARBA00023163"/>
    </source>
</evidence>
<dbReference type="GO" id="GO:0043565">
    <property type="term" value="F:sequence-specific DNA binding"/>
    <property type="evidence" value="ECO:0007669"/>
    <property type="project" value="TreeGrafter"/>
</dbReference>
<evidence type="ECO:0000256" key="3">
    <source>
        <dbReference type="ARBA" id="ARBA00023125"/>
    </source>
</evidence>
<comment type="similarity">
    <text evidence="1">Belongs to the LysR transcriptional regulatory family.</text>
</comment>
<name>A0A0C4Y463_9BURK</name>
<dbReference type="GO" id="GO:0003700">
    <property type="term" value="F:DNA-binding transcription factor activity"/>
    <property type="evidence" value="ECO:0007669"/>
    <property type="project" value="InterPro"/>
</dbReference>
<evidence type="ECO:0000313" key="6">
    <source>
        <dbReference type="EMBL" id="AJG17650.1"/>
    </source>
</evidence>
<dbReference type="EMBL" id="CP010536">
    <property type="protein sequence ID" value="AJG17650.1"/>
    <property type="molecule type" value="Genomic_DNA"/>
</dbReference>
<dbReference type="Pfam" id="PF03466">
    <property type="entry name" value="LysR_substrate"/>
    <property type="match status" value="1"/>
</dbReference>
<evidence type="ECO:0000259" key="5">
    <source>
        <dbReference type="PROSITE" id="PS50931"/>
    </source>
</evidence>
<dbReference type="SUPFAM" id="SSF53850">
    <property type="entry name" value="Periplasmic binding protein-like II"/>
    <property type="match status" value="1"/>
</dbReference>
<dbReference type="AlphaFoldDB" id="A0A0C4Y463"/>
<dbReference type="PROSITE" id="PS50931">
    <property type="entry name" value="HTH_LYSR"/>
    <property type="match status" value="1"/>
</dbReference>
<accession>A0A0C4Y463</accession>
<dbReference type="PANTHER" id="PTHR30537">
    <property type="entry name" value="HTH-TYPE TRANSCRIPTIONAL REGULATOR"/>
    <property type="match status" value="1"/>
</dbReference>
<dbReference type="RefSeq" id="WP_043343062.1">
    <property type="nucleotide sequence ID" value="NZ_CP010536.1"/>
</dbReference>
<reference evidence="6 7" key="1">
    <citation type="journal article" date="2015" name="Genome Announc.">
        <title>Complete Genome Sequence of Cupriavidus basilensis 4G11, Isolated from the Oak Ridge Field Research Center Site.</title>
        <authorList>
            <person name="Ray J."/>
            <person name="Waters R.J."/>
            <person name="Skerker J.M."/>
            <person name="Kuehl J.V."/>
            <person name="Price M.N."/>
            <person name="Huang J."/>
            <person name="Chakraborty R."/>
            <person name="Arkin A.P."/>
            <person name="Deutschbauer A."/>
        </authorList>
    </citation>
    <scope>NUCLEOTIDE SEQUENCE [LARGE SCALE GENOMIC DNA]</scope>
    <source>
        <strain evidence="6">4G11</strain>
    </source>
</reference>
<evidence type="ECO:0000313" key="7">
    <source>
        <dbReference type="Proteomes" id="UP000031843"/>
    </source>
</evidence>
<dbReference type="InterPro" id="IPR005119">
    <property type="entry name" value="LysR_subst-bd"/>
</dbReference>
<dbReference type="PRINTS" id="PR00039">
    <property type="entry name" value="HTHLYSR"/>
</dbReference>
<dbReference type="InterPro" id="IPR036388">
    <property type="entry name" value="WH-like_DNA-bd_sf"/>
</dbReference>
<evidence type="ECO:0000256" key="1">
    <source>
        <dbReference type="ARBA" id="ARBA00009437"/>
    </source>
</evidence>
<dbReference type="KEGG" id="cbw:RR42_m0235"/>
<dbReference type="InterPro" id="IPR036390">
    <property type="entry name" value="WH_DNA-bd_sf"/>
</dbReference>
<dbReference type="InterPro" id="IPR000847">
    <property type="entry name" value="LysR_HTH_N"/>
</dbReference>
<keyword evidence="2" id="KW-0805">Transcription regulation</keyword>
<dbReference type="SUPFAM" id="SSF46785">
    <property type="entry name" value="Winged helix' DNA-binding domain"/>
    <property type="match status" value="1"/>
</dbReference>
<dbReference type="PANTHER" id="PTHR30537:SF5">
    <property type="entry name" value="HTH-TYPE TRANSCRIPTIONAL ACTIVATOR TTDR-RELATED"/>
    <property type="match status" value="1"/>
</dbReference>
<dbReference type="Proteomes" id="UP000031843">
    <property type="component" value="Chromosome main"/>
</dbReference>
<dbReference type="OrthoDB" id="8928056at2"/>
<keyword evidence="4" id="KW-0804">Transcription</keyword>